<evidence type="ECO:0000313" key="1">
    <source>
        <dbReference type="EMBL" id="GBM50371.1"/>
    </source>
</evidence>
<proteinExistence type="predicted"/>
<dbReference type="Proteomes" id="UP000499080">
    <property type="component" value="Unassembled WGS sequence"/>
</dbReference>
<name>A0A4Y2GAI3_ARAVE</name>
<accession>A0A4Y2GAI3</accession>
<keyword evidence="2" id="KW-1185">Reference proteome</keyword>
<gene>
    <name evidence="1" type="ORF">AVEN_128994_1</name>
</gene>
<evidence type="ECO:0008006" key="3">
    <source>
        <dbReference type="Google" id="ProtNLM"/>
    </source>
</evidence>
<evidence type="ECO:0000313" key="2">
    <source>
        <dbReference type="Proteomes" id="UP000499080"/>
    </source>
</evidence>
<dbReference type="AlphaFoldDB" id="A0A4Y2GAI3"/>
<protein>
    <recommendedName>
        <fullName evidence="3">Integrase zinc-binding domain-containing protein</fullName>
    </recommendedName>
</protein>
<reference evidence="1 2" key="1">
    <citation type="journal article" date="2019" name="Sci. Rep.">
        <title>Orb-weaving spider Araneus ventricosus genome elucidates the spidroin gene catalogue.</title>
        <authorList>
            <person name="Kono N."/>
            <person name="Nakamura H."/>
            <person name="Ohtoshi R."/>
            <person name="Moran D.A.P."/>
            <person name="Shinohara A."/>
            <person name="Yoshida Y."/>
            <person name="Fujiwara M."/>
            <person name="Mori M."/>
            <person name="Tomita M."/>
            <person name="Arakawa K."/>
        </authorList>
    </citation>
    <scope>NUCLEOTIDE SEQUENCE [LARGE SCALE GENOMIC DNA]</scope>
</reference>
<comment type="caution">
    <text evidence="1">The sequence shown here is derived from an EMBL/GenBank/DDBJ whole genome shotgun (WGS) entry which is preliminary data.</text>
</comment>
<organism evidence="1 2">
    <name type="scientific">Araneus ventricosus</name>
    <name type="common">Orbweaver spider</name>
    <name type="synonym">Epeira ventricosa</name>
    <dbReference type="NCBI Taxonomy" id="182803"/>
    <lineage>
        <taxon>Eukaryota</taxon>
        <taxon>Metazoa</taxon>
        <taxon>Ecdysozoa</taxon>
        <taxon>Arthropoda</taxon>
        <taxon>Chelicerata</taxon>
        <taxon>Arachnida</taxon>
        <taxon>Araneae</taxon>
        <taxon>Araneomorphae</taxon>
        <taxon>Entelegynae</taxon>
        <taxon>Araneoidea</taxon>
        <taxon>Araneidae</taxon>
        <taxon>Araneus</taxon>
    </lineage>
</organism>
<sequence length="181" mass="21253">MVRLVGWIIRFIQNCRSVKENRSKGELTASEFVKAELIIFRIVQKETFQGEDEKKFKFLSIYKGTDGLLRVKTKIIHRKDTENFRNPVHLPLEHEVVSRLIRFHHEKKSHCVVQNFINILRESYWILRGRKSVRSVISSFVIYKRYSSEKLECVTAHLTENSVCEAGIFQITGIDTECSCF</sequence>
<dbReference type="PANTHER" id="PTHR47331">
    <property type="entry name" value="PHD-TYPE DOMAIN-CONTAINING PROTEIN"/>
    <property type="match status" value="1"/>
</dbReference>
<dbReference type="OrthoDB" id="10049357at2759"/>
<dbReference type="EMBL" id="BGPR01001296">
    <property type="protein sequence ID" value="GBM50371.1"/>
    <property type="molecule type" value="Genomic_DNA"/>
</dbReference>
<dbReference type="PANTHER" id="PTHR47331:SF1">
    <property type="entry name" value="GAG-LIKE PROTEIN"/>
    <property type="match status" value="1"/>
</dbReference>